<organism evidence="3 6">
    <name type="scientific">Pseudomonas juntendi</name>
    <dbReference type="NCBI Taxonomy" id="2666183"/>
    <lineage>
        <taxon>Bacteria</taxon>
        <taxon>Pseudomonadati</taxon>
        <taxon>Pseudomonadota</taxon>
        <taxon>Gammaproteobacteria</taxon>
        <taxon>Pseudomonadales</taxon>
        <taxon>Pseudomonadaceae</taxon>
        <taxon>Pseudomonas</taxon>
    </lineage>
</organism>
<feature type="transmembrane region" description="Helical" evidence="2">
    <location>
        <begin position="56"/>
        <end position="75"/>
    </location>
</feature>
<dbReference type="AlphaFoldDB" id="A0A7W2M1C2"/>
<evidence type="ECO:0000313" key="3">
    <source>
        <dbReference type="EMBL" id="MBA6150904.1"/>
    </source>
</evidence>
<dbReference type="EMBL" id="CP118677">
    <property type="protein sequence ID" value="WEA23187.1"/>
    <property type="molecule type" value="Genomic_DNA"/>
</dbReference>
<evidence type="ECO:0000256" key="2">
    <source>
        <dbReference type="SAM" id="Phobius"/>
    </source>
</evidence>
<dbReference type="EMBL" id="JAOCBV010000001">
    <property type="protein sequence ID" value="MDH0758618.1"/>
    <property type="molecule type" value="Genomic_DNA"/>
</dbReference>
<evidence type="ECO:0000313" key="5">
    <source>
        <dbReference type="EMBL" id="WEA23187.1"/>
    </source>
</evidence>
<protein>
    <submittedName>
        <fullName evidence="3">Uncharacterized protein</fullName>
    </submittedName>
</protein>
<dbReference type="Proteomes" id="UP001217631">
    <property type="component" value="Chromosome"/>
</dbReference>
<gene>
    <name evidence="3" type="ORF">H4C15_25990</name>
    <name evidence="4" type="ORF">N5C70_18170</name>
    <name evidence="5" type="ORF">PWA60_06850</name>
</gene>
<dbReference type="RefSeq" id="WP_146073870.1">
    <property type="nucleotide sequence ID" value="NZ_BQHU01000016.1"/>
</dbReference>
<accession>A0A7W2M1C2</accession>
<dbReference type="Proteomes" id="UP001160152">
    <property type="component" value="Unassembled WGS sequence"/>
</dbReference>
<keyword evidence="2" id="KW-1133">Transmembrane helix</keyword>
<feature type="region of interest" description="Disordered" evidence="1">
    <location>
        <begin position="15"/>
        <end position="41"/>
    </location>
</feature>
<proteinExistence type="predicted"/>
<evidence type="ECO:0000256" key="1">
    <source>
        <dbReference type="SAM" id="MobiDB-lite"/>
    </source>
</evidence>
<keyword evidence="2" id="KW-0472">Membrane</keyword>
<reference evidence="4 7" key="2">
    <citation type="submission" date="2022-09" db="EMBL/GenBank/DDBJ databases">
        <title>Intensive care unit water sources are persistently colonized with multi-drug resistant bacteria and are the site of extensive horizontal gene transfer of antibiotic resistance genes.</title>
        <authorList>
            <person name="Diorio-Toth L."/>
        </authorList>
    </citation>
    <scope>NUCLEOTIDE SEQUENCE [LARGE SCALE GENOMIC DNA]</scope>
    <source>
        <strain evidence="4 7">GD03901</strain>
    </source>
</reference>
<dbReference type="Proteomes" id="UP000577346">
    <property type="component" value="Unassembled WGS sequence"/>
</dbReference>
<dbReference type="EMBL" id="JACGDA010000092">
    <property type="protein sequence ID" value="MBA6150904.1"/>
    <property type="molecule type" value="Genomic_DNA"/>
</dbReference>
<sequence>MDNARPTVGCISTHKRQAVKAPHHATAIDPKRDKEANGYSGITTRRRSAMFRHSKIRQAGLILFATTLLLIVPNLTRLFG</sequence>
<evidence type="ECO:0000313" key="7">
    <source>
        <dbReference type="Proteomes" id="UP001160152"/>
    </source>
</evidence>
<reference evidence="3 6" key="1">
    <citation type="submission" date="2020-07" db="EMBL/GenBank/DDBJ databases">
        <title>Diversity of carbapenemase encoding genes among Pseudomonas putida group clinical isolates in a tertiary Brazilian hospital.</title>
        <authorList>
            <person name="Alberto-Lei F."/>
            <person name="Nodari C.S."/>
            <person name="Streling A.P."/>
            <person name="Paulino J.T."/>
            <person name="Bessa-Neto F.O."/>
            <person name="Cayo R."/>
            <person name="Gales A.C."/>
        </authorList>
    </citation>
    <scope>NUCLEOTIDE SEQUENCE [LARGE SCALE GENOMIC DNA]</scope>
    <source>
        <strain evidence="3 6">11213</strain>
    </source>
</reference>
<reference evidence="5" key="3">
    <citation type="submission" date="2023-02" db="EMBL/GenBank/DDBJ databases">
        <title>tmexCD-toprJ-like cluster.</title>
        <authorList>
            <person name="Gao X."/>
            <person name="Wang C."/>
            <person name="Liu J."/>
        </authorList>
    </citation>
    <scope>NUCLEOTIDE SEQUENCE</scope>
    <source>
        <strain evidence="5">GDW21C697WI</strain>
    </source>
</reference>
<name>A0A7W2M1C2_9PSED</name>
<keyword evidence="2" id="KW-0812">Transmembrane</keyword>
<evidence type="ECO:0000313" key="6">
    <source>
        <dbReference type="Proteomes" id="UP000577346"/>
    </source>
</evidence>
<evidence type="ECO:0000313" key="4">
    <source>
        <dbReference type="EMBL" id="MDH0758618.1"/>
    </source>
</evidence>